<dbReference type="Proteomes" id="UP000730161">
    <property type="component" value="Unassembled WGS sequence"/>
</dbReference>
<reference evidence="2" key="1">
    <citation type="submission" date="2011-03" db="EMBL/GenBank/DDBJ databases">
        <title>Osmolyte N epsilon-acetyl-beta-lysine biosynthetic genes from methanogenic archaea.</title>
        <authorList>
            <person name="Hung C.-C."/>
            <person name="Lai M.-C."/>
        </authorList>
    </citation>
    <scope>NUCLEOTIDE SEQUENCE</scope>
    <source>
        <strain evidence="2">K1F9705b</strain>
    </source>
</reference>
<dbReference type="NCBIfam" id="TIGR03827">
    <property type="entry name" value="GNAT_ablB"/>
    <property type="match status" value="1"/>
</dbReference>
<reference evidence="3" key="2">
    <citation type="submission" date="2014-12" db="EMBL/GenBank/DDBJ databases">
        <authorList>
            <person name="Huang H.-H."/>
            <person name="Chen S.-C."/>
            <person name="Lai M.-C."/>
        </authorList>
    </citation>
    <scope>NUCLEOTIDE SEQUENCE</scope>
    <source>
        <strain evidence="3">K1F9705b</strain>
    </source>
</reference>
<evidence type="ECO:0000313" key="2">
    <source>
        <dbReference type="EMBL" id="AEN84038.1"/>
    </source>
</evidence>
<dbReference type="OrthoDB" id="116527at2157"/>
<dbReference type="InterPro" id="IPR016181">
    <property type="entry name" value="Acyl_CoA_acyltransferase"/>
</dbReference>
<feature type="domain" description="N-acetyltransferase" evidence="1">
    <location>
        <begin position="127"/>
        <end position="280"/>
    </location>
</feature>
<sequence>MKRSDPVIRVGRSLIQHGSYNNRIYLMKLDPEDTALILGWIRETLEEEGYSKVFAKIPGPAAPAFEREGFGVEARIPGYFRNGDTCLFMGKYTDPSRREYNEEGVAVALGTALERAGSGHNPLKEGYLIHEADLSDAEALAELYGTVFPSYPFPIDDPGFIQTSIESGETRFFMVMNGETLLAASSAELDPDSGTVEMTDFATLPEARGLGVAGALLRHMEGVVRDDGYHLAYTICRGEEPAVNILFARGGYQFAGTLPNNTQIGGGFESMNVWYRSLLTNPSPG</sequence>
<name>G3F9W9_9EURY</name>
<dbReference type="GO" id="GO:0008080">
    <property type="term" value="F:N-acetyltransferase activity"/>
    <property type="evidence" value="ECO:0007669"/>
    <property type="project" value="InterPro"/>
</dbReference>
<dbReference type="Pfam" id="PF00583">
    <property type="entry name" value="Acetyltransf_1"/>
    <property type="match status" value="1"/>
</dbReference>
<dbReference type="InterPro" id="IPR000182">
    <property type="entry name" value="GNAT_dom"/>
</dbReference>
<evidence type="ECO:0000313" key="4">
    <source>
        <dbReference type="Proteomes" id="UP000730161"/>
    </source>
</evidence>
<organism evidence="2">
    <name type="scientific">Methanocalculus chunghsingensis</name>
    <dbReference type="NCBI Taxonomy" id="156457"/>
    <lineage>
        <taxon>Archaea</taxon>
        <taxon>Methanobacteriati</taxon>
        <taxon>Methanobacteriota</taxon>
        <taxon>Stenosarchaea group</taxon>
        <taxon>Methanomicrobia</taxon>
        <taxon>Methanomicrobiales</taxon>
        <taxon>Methanocalculaceae</taxon>
        <taxon>Methanocalculus</taxon>
    </lineage>
</organism>
<dbReference type="EMBL" id="JWHL01000008">
    <property type="protein sequence ID" value="MBR1369116.1"/>
    <property type="molecule type" value="Genomic_DNA"/>
</dbReference>
<accession>G3F9W9</accession>
<gene>
    <name evidence="2" type="primary">ablB</name>
    <name evidence="3" type="ORF">RJ53_06245</name>
</gene>
<keyword evidence="2" id="KW-0808">Transferase</keyword>
<proteinExistence type="predicted"/>
<evidence type="ECO:0000259" key="1">
    <source>
        <dbReference type="PROSITE" id="PS51186"/>
    </source>
</evidence>
<evidence type="ECO:0000313" key="3">
    <source>
        <dbReference type="EMBL" id="MBR1369116.1"/>
    </source>
</evidence>
<protein>
    <submittedName>
        <fullName evidence="2">Beta-lysine acetyltransferase</fullName>
    </submittedName>
</protein>
<dbReference type="SUPFAM" id="SSF55729">
    <property type="entry name" value="Acyl-CoA N-acyltransferases (Nat)"/>
    <property type="match status" value="1"/>
</dbReference>
<dbReference type="RefSeq" id="WP_211530798.1">
    <property type="nucleotide sequence ID" value="NZ_JWHL01000008.1"/>
</dbReference>
<keyword evidence="4" id="KW-1185">Reference proteome</keyword>
<dbReference type="CDD" id="cd04301">
    <property type="entry name" value="NAT_SF"/>
    <property type="match status" value="1"/>
</dbReference>
<dbReference type="AlphaFoldDB" id="G3F9W9"/>
<dbReference type="Gene3D" id="3.40.630.30">
    <property type="match status" value="1"/>
</dbReference>
<dbReference type="InterPro" id="IPR022525">
    <property type="entry name" value="GNAT_AblB"/>
</dbReference>
<dbReference type="PROSITE" id="PS51186">
    <property type="entry name" value="GNAT"/>
    <property type="match status" value="1"/>
</dbReference>
<dbReference type="EMBL" id="JF504674">
    <property type="protein sequence ID" value="AEN84038.1"/>
    <property type="molecule type" value="Genomic_DNA"/>
</dbReference>